<dbReference type="Proteomes" id="UP001152803">
    <property type="component" value="Unassembled WGS sequence"/>
</dbReference>
<sequence>MGSNWEQNVLQSSSEPEDGHTDTMYHGTSREETEQICGMAPSGLGEDSVGAPDRDPVEVPDASGLRRRRKVLQNNSEPEDGHTDTMYHKISREETEQICGMAPSGLGEDSVGAPDRDPVEVPDASGLRRRQKVLQNNSEPEDGHTDTMYHKISREETEQICGMAPSGLGRTAWGPLTVTLWRCPTRQAFAVAR</sequence>
<proteinExistence type="predicted"/>
<evidence type="ECO:0000313" key="2">
    <source>
        <dbReference type="EMBL" id="KAJ8281595.1"/>
    </source>
</evidence>
<gene>
    <name evidence="2" type="ORF">COCON_G00041140</name>
</gene>
<comment type="caution">
    <text evidence="2">The sequence shown here is derived from an EMBL/GenBank/DDBJ whole genome shotgun (WGS) entry which is preliminary data.</text>
</comment>
<feature type="region of interest" description="Disordered" evidence="1">
    <location>
        <begin position="1"/>
        <end position="146"/>
    </location>
</feature>
<evidence type="ECO:0000256" key="1">
    <source>
        <dbReference type="SAM" id="MobiDB-lite"/>
    </source>
</evidence>
<dbReference type="PANTHER" id="PTHR36542">
    <property type="entry name" value="GIG2-LIKE PROTEIN DRED-RELATED"/>
    <property type="match status" value="1"/>
</dbReference>
<accession>A0A9Q1I4K8</accession>
<keyword evidence="3" id="KW-1185">Reference proteome</keyword>
<name>A0A9Q1I4K8_CONCO</name>
<reference evidence="2" key="1">
    <citation type="journal article" date="2023" name="Science">
        <title>Genome structures resolve the early diversification of teleost fishes.</title>
        <authorList>
            <person name="Parey E."/>
            <person name="Louis A."/>
            <person name="Montfort J."/>
            <person name="Bouchez O."/>
            <person name="Roques C."/>
            <person name="Iampietro C."/>
            <person name="Lluch J."/>
            <person name="Castinel A."/>
            <person name="Donnadieu C."/>
            <person name="Desvignes T."/>
            <person name="Floi Bucao C."/>
            <person name="Jouanno E."/>
            <person name="Wen M."/>
            <person name="Mejri S."/>
            <person name="Dirks R."/>
            <person name="Jansen H."/>
            <person name="Henkel C."/>
            <person name="Chen W.J."/>
            <person name="Zahm M."/>
            <person name="Cabau C."/>
            <person name="Klopp C."/>
            <person name="Thompson A.W."/>
            <person name="Robinson-Rechavi M."/>
            <person name="Braasch I."/>
            <person name="Lecointre G."/>
            <person name="Bobe J."/>
            <person name="Postlethwait J.H."/>
            <person name="Berthelot C."/>
            <person name="Roest Crollius H."/>
            <person name="Guiguen Y."/>
        </authorList>
    </citation>
    <scope>NUCLEOTIDE SEQUENCE</scope>
    <source>
        <strain evidence="2">Concon-B</strain>
    </source>
</reference>
<feature type="compositionally biased region" description="Basic and acidic residues" evidence="1">
    <location>
        <begin position="17"/>
        <end position="33"/>
    </location>
</feature>
<feature type="compositionally biased region" description="Basic and acidic residues" evidence="1">
    <location>
        <begin position="79"/>
        <end position="95"/>
    </location>
</feature>
<dbReference type="AlphaFoldDB" id="A0A9Q1I4K8"/>
<feature type="compositionally biased region" description="Polar residues" evidence="1">
    <location>
        <begin position="1"/>
        <end position="14"/>
    </location>
</feature>
<organism evidence="2 3">
    <name type="scientific">Conger conger</name>
    <name type="common">Conger eel</name>
    <name type="synonym">Muraena conger</name>
    <dbReference type="NCBI Taxonomy" id="82655"/>
    <lineage>
        <taxon>Eukaryota</taxon>
        <taxon>Metazoa</taxon>
        <taxon>Chordata</taxon>
        <taxon>Craniata</taxon>
        <taxon>Vertebrata</taxon>
        <taxon>Euteleostomi</taxon>
        <taxon>Actinopterygii</taxon>
        <taxon>Neopterygii</taxon>
        <taxon>Teleostei</taxon>
        <taxon>Anguilliformes</taxon>
        <taxon>Congridae</taxon>
        <taxon>Conger</taxon>
    </lineage>
</organism>
<dbReference type="EMBL" id="JAFJMO010000003">
    <property type="protein sequence ID" value="KAJ8281595.1"/>
    <property type="molecule type" value="Genomic_DNA"/>
</dbReference>
<protein>
    <submittedName>
        <fullName evidence="2">Uncharacterized protein</fullName>
    </submittedName>
</protein>
<dbReference type="GO" id="GO:0005737">
    <property type="term" value="C:cytoplasm"/>
    <property type="evidence" value="ECO:0007669"/>
    <property type="project" value="TreeGrafter"/>
</dbReference>
<evidence type="ECO:0000313" key="3">
    <source>
        <dbReference type="Proteomes" id="UP001152803"/>
    </source>
</evidence>
<dbReference type="PANTHER" id="PTHR36542:SF2">
    <property type="entry name" value="GIG2-LIKE PROTEIN DRED-RELATED"/>
    <property type="match status" value="1"/>
</dbReference>